<organism evidence="2 3">
    <name type="scientific">Psychrobacter immobilis</name>
    <dbReference type="NCBI Taxonomy" id="498"/>
    <lineage>
        <taxon>Bacteria</taxon>
        <taxon>Pseudomonadati</taxon>
        <taxon>Pseudomonadota</taxon>
        <taxon>Gammaproteobacteria</taxon>
        <taxon>Moraxellales</taxon>
        <taxon>Moraxellaceae</taxon>
        <taxon>Psychrobacter</taxon>
    </lineage>
</organism>
<keyword evidence="3" id="KW-1185">Reference proteome</keyword>
<name>A0A2V1ZQT5_PSYIM</name>
<dbReference type="Proteomes" id="UP000245655">
    <property type="component" value="Unassembled WGS sequence"/>
</dbReference>
<feature type="transmembrane region" description="Helical" evidence="1">
    <location>
        <begin position="97"/>
        <end position="118"/>
    </location>
</feature>
<keyword evidence="1" id="KW-0812">Transmembrane</keyword>
<dbReference type="AlphaFoldDB" id="A0A2V1ZQT5"/>
<feature type="transmembrane region" description="Helical" evidence="1">
    <location>
        <begin position="21"/>
        <end position="46"/>
    </location>
</feature>
<dbReference type="GeneID" id="60256040"/>
<evidence type="ECO:0000313" key="3">
    <source>
        <dbReference type="Proteomes" id="UP000245655"/>
    </source>
</evidence>
<feature type="transmembrane region" description="Helical" evidence="1">
    <location>
        <begin position="58"/>
        <end position="85"/>
    </location>
</feature>
<evidence type="ECO:0000313" key="2">
    <source>
        <dbReference type="EMBL" id="PWK07373.1"/>
    </source>
</evidence>
<accession>A0A2V1ZQT5</accession>
<keyword evidence="1" id="KW-0472">Membrane</keyword>
<comment type="caution">
    <text evidence="2">The sequence shown here is derived from an EMBL/GenBank/DDBJ whole genome shotgun (WGS) entry which is preliminary data.</text>
</comment>
<gene>
    <name evidence="2" type="ORF">C8D84_11553</name>
</gene>
<dbReference type="EMBL" id="QGGM01000015">
    <property type="protein sequence ID" value="PWK07373.1"/>
    <property type="molecule type" value="Genomic_DNA"/>
</dbReference>
<dbReference type="RefSeq" id="WP_109592250.1">
    <property type="nucleotide sequence ID" value="NZ_CAJGZV010000001.1"/>
</dbReference>
<evidence type="ECO:0000256" key="1">
    <source>
        <dbReference type="SAM" id="Phobius"/>
    </source>
</evidence>
<protein>
    <submittedName>
        <fullName evidence="2">Uncharacterized protein</fullName>
    </submittedName>
</protein>
<sequence length="151" mass="16170">MSDIEISATATASSYPKAKVIGTYGLLGGAIGGLIVCLYMIVMLVIDGNIFRQELTDIFKMLLASIVGGFFFGLLPTLVAGLTICKLKIVFDSILKIVPLFFIGFFSTFIFSVWIIATDVFLEKIIFGLVLSLIGGASAVITGLIALPKHK</sequence>
<proteinExistence type="predicted"/>
<keyword evidence="1" id="KW-1133">Transmembrane helix</keyword>
<feature type="transmembrane region" description="Helical" evidence="1">
    <location>
        <begin position="124"/>
        <end position="147"/>
    </location>
</feature>
<reference evidence="2 3" key="1">
    <citation type="submission" date="2018-05" db="EMBL/GenBank/DDBJ databases">
        <title>Genomic Encyclopedia of Type Strains, Phase IV (KMG-IV): sequencing the most valuable type-strain genomes for metagenomic binning, comparative biology and taxonomic classification.</title>
        <authorList>
            <person name="Goeker M."/>
        </authorList>
    </citation>
    <scope>NUCLEOTIDE SEQUENCE [LARGE SCALE GENOMIC DNA]</scope>
    <source>
        <strain evidence="2 3">DSM 7229</strain>
    </source>
</reference>